<reference evidence="5 7" key="1">
    <citation type="submission" date="2018-09" db="EMBL/GenBank/DDBJ databases">
        <title>Genomic investigation of the strawberry pathogen Phytophthora fragariae indicates pathogenicity is determined by transcriptional variation in three key races.</title>
        <authorList>
            <person name="Adams T.M."/>
            <person name="Armitage A.D."/>
            <person name="Sobczyk M.K."/>
            <person name="Bates H.J."/>
            <person name="Dunwell J.M."/>
            <person name="Nellist C.F."/>
            <person name="Harrison R.J."/>
        </authorList>
    </citation>
    <scope>NUCLEOTIDE SEQUENCE [LARGE SCALE GENOMIC DNA]</scope>
    <source>
        <strain evidence="2 5">SCRP249</strain>
        <strain evidence="3 7">SCRP324</strain>
        <strain evidence="4 6">SCRP333</strain>
    </source>
</reference>
<protein>
    <submittedName>
        <fullName evidence="2">Uncharacterized protein</fullName>
    </submittedName>
</protein>
<dbReference type="EMBL" id="QXFT01002296">
    <property type="protein sequence ID" value="KAE9300536.1"/>
    <property type="molecule type" value="Genomic_DNA"/>
</dbReference>
<evidence type="ECO:0000313" key="3">
    <source>
        <dbReference type="EMBL" id="KAE8985417.1"/>
    </source>
</evidence>
<keyword evidence="1" id="KW-0812">Transmembrane</keyword>
<keyword evidence="1" id="KW-1133">Transmembrane helix</keyword>
<sequence length="121" mass="13167">MLPLPVQVLTALLPLKVVQMLWHWRALAAAGWGPGALRELLLLLLLAGVVTPLRELLLLAGVLAPLGGLLLLLGAVAPPRELLLLLRSDAKVRHAACMPLVRPPTQCLRHLPEAMTQRQLR</sequence>
<gene>
    <name evidence="2" type="ORF">PR001_g27353</name>
    <name evidence="3" type="ORF">PR002_g22648</name>
    <name evidence="4" type="ORF">PR003_g22731</name>
</gene>
<dbReference type="EMBL" id="QXFV01004384">
    <property type="protein sequence ID" value="KAE8969955.1"/>
    <property type="molecule type" value="Genomic_DNA"/>
</dbReference>
<keyword evidence="1" id="KW-0472">Membrane</keyword>
<dbReference type="Proteomes" id="UP000434957">
    <property type="component" value="Unassembled WGS sequence"/>
</dbReference>
<dbReference type="AlphaFoldDB" id="A0A6A3HMJ1"/>
<evidence type="ECO:0000256" key="1">
    <source>
        <dbReference type="SAM" id="Phobius"/>
    </source>
</evidence>
<evidence type="ECO:0000313" key="6">
    <source>
        <dbReference type="Proteomes" id="UP000434957"/>
    </source>
</evidence>
<name>A0A6A3HMJ1_9STRA</name>
<dbReference type="Proteomes" id="UP000435112">
    <property type="component" value="Unassembled WGS sequence"/>
</dbReference>
<evidence type="ECO:0000313" key="2">
    <source>
        <dbReference type="EMBL" id="KAE8969955.1"/>
    </source>
</evidence>
<accession>A0A6A3HMJ1</accession>
<evidence type="ECO:0000313" key="5">
    <source>
        <dbReference type="Proteomes" id="UP000429607"/>
    </source>
</evidence>
<evidence type="ECO:0000313" key="7">
    <source>
        <dbReference type="Proteomes" id="UP000435112"/>
    </source>
</evidence>
<proteinExistence type="predicted"/>
<feature type="transmembrane region" description="Helical" evidence="1">
    <location>
        <begin position="26"/>
        <end position="50"/>
    </location>
</feature>
<keyword evidence="6" id="KW-1185">Reference proteome</keyword>
<organism evidence="2 5">
    <name type="scientific">Phytophthora rubi</name>
    <dbReference type="NCBI Taxonomy" id="129364"/>
    <lineage>
        <taxon>Eukaryota</taxon>
        <taxon>Sar</taxon>
        <taxon>Stramenopiles</taxon>
        <taxon>Oomycota</taxon>
        <taxon>Peronosporomycetes</taxon>
        <taxon>Peronosporales</taxon>
        <taxon>Peronosporaceae</taxon>
        <taxon>Phytophthora</taxon>
    </lineage>
</organism>
<dbReference type="Proteomes" id="UP000429607">
    <property type="component" value="Unassembled WGS sequence"/>
</dbReference>
<evidence type="ECO:0000313" key="4">
    <source>
        <dbReference type="EMBL" id="KAE9300536.1"/>
    </source>
</evidence>
<feature type="transmembrane region" description="Helical" evidence="1">
    <location>
        <begin position="56"/>
        <end position="77"/>
    </location>
</feature>
<dbReference type="EMBL" id="QXFU01002462">
    <property type="protein sequence ID" value="KAE8985417.1"/>
    <property type="molecule type" value="Genomic_DNA"/>
</dbReference>
<comment type="caution">
    <text evidence="2">The sequence shown here is derived from an EMBL/GenBank/DDBJ whole genome shotgun (WGS) entry which is preliminary data.</text>
</comment>